<feature type="domain" description="GmrSD restriction endonucleases C-terminal" evidence="2">
    <location>
        <begin position="467"/>
        <end position="529"/>
    </location>
</feature>
<feature type="domain" description="GmrSD restriction endonucleases N-terminal" evidence="1">
    <location>
        <begin position="9"/>
        <end position="257"/>
    </location>
</feature>
<dbReference type="InterPro" id="IPR004919">
    <property type="entry name" value="GmrSD_N"/>
</dbReference>
<dbReference type="OrthoDB" id="9798761at2"/>
<protein>
    <submittedName>
        <fullName evidence="3">Uncharacterized protein with ParB-like and HNH nuclease domain</fullName>
    </submittedName>
</protein>
<dbReference type="Pfam" id="PF07510">
    <property type="entry name" value="GmrSD_C"/>
    <property type="match status" value="1"/>
</dbReference>
<sequence length="592" mass="69429">MSYQTALPIADVINDVHRKKYLLPAIQREFVWSTFQIERLFDSLMRDYPINSFLFWKVQKEHVKEYEFYEFLRDYHERNKRHNPKADVSGEEEIIAVLDGQQRLTSLYIGLKGSYAYKLPRKRYDNKQAYPQRKLYLNLLSPSEEPELQYSFLFLTQQEAESSDDSHFWFPVGEILNLKELHQVNQYLIDHVFFAGYDKEKANFANLALSKLNQIIHLKPTISYYLETSTELDKVLNIFIRINSGGTILSYSDLLLSIATAQWQYKDAREEITKFVDEINEIGGGFNFNKDFVLKTCLVLGDFSNIAFKVDNFNKSNMLKIENNWDEISKAIRLAVNLVSSFGFNRDTLTSNNVMVPIAYYLKTIGLPENYEVSTNYIKDRADLKKWLIFSLLKRVFGGQSDNVLRVVRKAIQEKPGGFPLNHIIDQFKGTNKTLLFTDEDIENLTWSKYGQSNTFAVLSLLYPSLDFRNKFHIDHIYPKSRMTERHLKKKGISKENIETYISYTDYIGNLQLLDAIPNIEKQNKDFDTWLAALYDEDEIRDFRKKHYLPNVDLSITNFIEVFNKREKLIVSYLKKLLQMETSSDVIQETIL</sequence>
<evidence type="ECO:0000259" key="1">
    <source>
        <dbReference type="Pfam" id="PF03235"/>
    </source>
</evidence>
<accession>A0A495J478</accession>
<dbReference type="AlphaFoldDB" id="A0A495J478"/>
<reference evidence="3 4" key="1">
    <citation type="submission" date="2018-10" db="EMBL/GenBank/DDBJ databases">
        <title>Genomic Encyclopedia of Archaeal and Bacterial Type Strains, Phase II (KMG-II): from individual species to whole genera.</title>
        <authorList>
            <person name="Goeker M."/>
        </authorList>
    </citation>
    <scope>NUCLEOTIDE SEQUENCE [LARGE SCALE GENOMIC DNA]</scope>
    <source>
        <strain evidence="3 4">DSM 18602</strain>
    </source>
</reference>
<dbReference type="PANTHER" id="PTHR37292:SF2">
    <property type="entry name" value="DUF262 DOMAIN-CONTAINING PROTEIN"/>
    <property type="match status" value="1"/>
</dbReference>
<keyword evidence="4" id="KW-1185">Reference proteome</keyword>
<organism evidence="3 4">
    <name type="scientific">Mucilaginibacter gracilis</name>
    <dbReference type="NCBI Taxonomy" id="423350"/>
    <lineage>
        <taxon>Bacteria</taxon>
        <taxon>Pseudomonadati</taxon>
        <taxon>Bacteroidota</taxon>
        <taxon>Sphingobacteriia</taxon>
        <taxon>Sphingobacteriales</taxon>
        <taxon>Sphingobacteriaceae</taxon>
        <taxon>Mucilaginibacter</taxon>
    </lineage>
</organism>
<dbReference type="Pfam" id="PF03235">
    <property type="entry name" value="GmrSD_N"/>
    <property type="match status" value="1"/>
</dbReference>
<dbReference type="RefSeq" id="WP_121198368.1">
    <property type="nucleotide sequence ID" value="NZ_RBKU01000001.1"/>
</dbReference>
<dbReference type="EMBL" id="RBKU01000001">
    <property type="protein sequence ID" value="RKR82799.1"/>
    <property type="molecule type" value="Genomic_DNA"/>
</dbReference>
<dbReference type="Proteomes" id="UP000268007">
    <property type="component" value="Unassembled WGS sequence"/>
</dbReference>
<gene>
    <name evidence="3" type="ORF">BDD43_2988</name>
</gene>
<comment type="caution">
    <text evidence="3">The sequence shown here is derived from an EMBL/GenBank/DDBJ whole genome shotgun (WGS) entry which is preliminary data.</text>
</comment>
<name>A0A495J478_9SPHI</name>
<evidence type="ECO:0000259" key="2">
    <source>
        <dbReference type="Pfam" id="PF07510"/>
    </source>
</evidence>
<evidence type="ECO:0000313" key="3">
    <source>
        <dbReference type="EMBL" id="RKR82799.1"/>
    </source>
</evidence>
<dbReference type="PANTHER" id="PTHR37292">
    <property type="entry name" value="VNG6097C"/>
    <property type="match status" value="1"/>
</dbReference>
<dbReference type="InterPro" id="IPR011089">
    <property type="entry name" value="GmrSD_C"/>
</dbReference>
<proteinExistence type="predicted"/>
<evidence type="ECO:0000313" key="4">
    <source>
        <dbReference type="Proteomes" id="UP000268007"/>
    </source>
</evidence>